<sequence>MILDTLTLADEARKDPPREAIICQPKCTSDFCSKNPRAICSAEDNADQSKSCQETCQHTSCSACRFLQSVPRPCPHCAKDDFKCIKQFGRCIRKQNCRRRKFPCVSKGLAAKEDFGKFQCSVPDCPVE</sequence>
<name>A0A1W0WAG3_HYPEX</name>
<dbReference type="Proteomes" id="UP000192578">
    <property type="component" value="Unassembled WGS sequence"/>
</dbReference>
<organism evidence="1 2">
    <name type="scientific">Hypsibius exemplaris</name>
    <name type="common">Freshwater tardigrade</name>
    <dbReference type="NCBI Taxonomy" id="2072580"/>
    <lineage>
        <taxon>Eukaryota</taxon>
        <taxon>Metazoa</taxon>
        <taxon>Ecdysozoa</taxon>
        <taxon>Tardigrada</taxon>
        <taxon>Eutardigrada</taxon>
        <taxon>Parachela</taxon>
        <taxon>Hypsibioidea</taxon>
        <taxon>Hypsibiidae</taxon>
        <taxon>Hypsibius</taxon>
    </lineage>
</organism>
<gene>
    <name evidence="1" type="ORF">BV898_13560</name>
</gene>
<comment type="caution">
    <text evidence="1">The sequence shown here is derived from an EMBL/GenBank/DDBJ whole genome shotgun (WGS) entry which is preliminary data.</text>
</comment>
<protein>
    <submittedName>
        <fullName evidence="1">Uncharacterized protein</fullName>
    </submittedName>
</protein>
<accession>A0A1W0WAG3</accession>
<dbReference type="AlphaFoldDB" id="A0A1W0WAG3"/>
<dbReference type="OrthoDB" id="5976811at2759"/>
<evidence type="ECO:0000313" key="1">
    <source>
        <dbReference type="EMBL" id="OQV12143.1"/>
    </source>
</evidence>
<keyword evidence="2" id="KW-1185">Reference proteome</keyword>
<reference evidence="2" key="1">
    <citation type="submission" date="2017-01" db="EMBL/GenBank/DDBJ databases">
        <title>Comparative genomics of anhydrobiosis in the tardigrade Hypsibius dujardini.</title>
        <authorList>
            <person name="Yoshida Y."/>
            <person name="Koutsovoulos G."/>
            <person name="Laetsch D."/>
            <person name="Stevens L."/>
            <person name="Kumar S."/>
            <person name="Horikawa D."/>
            <person name="Ishino K."/>
            <person name="Komine S."/>
            <person name="Tomita M."/>
            <person name="Blaxter M."/>
            <person name="Arakawa K."/>
        </authorList>
    </citation>
    <scope>NUCLEOTIDE SEQUENCE [LARGE SCALE GENOMIC DNA]</scope>
    <source>
        <strain evidence="2">Z151</strain>
    </source>
</reference>
<evidence type="ECO:0000313" key="2">
    <source>
        <dbReference type="Proteomes" id="UP000192578"/>
    </source>
</evidence>
<proteinExistence type="predicted"/>
<dbReference type="EMBL" id="MTYJ01000152">
    <property type="protein sequence ID" value="OQV12143.1"/>
    <property type="molecule type" value="Genomic_DNA"/>
</dbReference>